<feature type="compositionally biased region" description="Low complexity" evidence="3">
    <location>
        <begin position="151"/>
        <end position="164"/>
    </location>
</feature>
<dbReference type="GO" id="GO:0006357">
    <property type="term" value="P:regulation of transcription by RNA polymerase II"/>
    <property type="evidence" value="ECO:0007669"/>
    <property type="project" value="TreeGrafter"/>
</dbReference>
<feature type="DNA-binding region" description="HMG box" evidence="2">
    <location>
        <begin position="186"/>
        <end position="254"/>
    </location>
</feature>
<feature type="region of interest" description="Disordered" evidence="3">
    <location>
        <begin position="1"/>
        <end position="191"/>
    </location>
</feature>
<dbReference type="Proteomes" id="UP000696485">
    <property type="component" value="Unassembled WGS sequence"/>
</dbReference>
<feature type="region of interest" description="Disordered" evidence="3">
    <location>
        <begin position="500"/>
        <end position="523"/>
    </location>
</feature>
<evidence type="ECO:0000256" key="1">
    <source>
        <dbReference type="ARBA" id="ARBA00023125"/>
    </source>
</evidence>
<keyword evidence="6" id="KW-1185">Reference proteome</keyword>
<feature type="region of interest" description="Disordered" evidence="3">
    <location>
        <begin position="257"/>
        <end position="293"/>
    </location>
</feature>
<feature type="domain" description="HMG box" evidence="4">
    <location>
        <begin position="295"/>
        <end position="363"/>
    </location>
</feature>
<dbReference type="InterPro" id="IPR009071">
    <property type="entry name" value="HMG_box_dom"/>
</dbReference>
<name>A0A9P5VGQ1_9FUNG</name>
<dbReference type="SUPFAM" id="SSF47095">
    <property type="entry name" value="HMG-box"/>
    <property type="match status" value="3"/>
</dbReference>
<evidence type="ECO:0000313" key="5">
    <source>
        <dbReference type="EMBL" id="KAF9322582.1"/>
    </source>
</evidence>
<dbReference type="InterPro" id="IPR050342">
    <property type="entry name" value="HMGB"/>
</dbReference>
<feature type="region of interest" description="Disordered" evidence="3">
    <location>
        <begin position="373"/>
        <end position="409"/>
    </location>
</feature>
<organism evidence="5 6">
    <name type="scientific">Podila minutissima</name>
    <dbReference type="NCBI Taxonomy" id="64525"/>
    <lineage>
        <taxon>Eukaryota</taxon>
        <taxon>Fungi</taxon>
        <taxon>Fungi incertae sedis</taxon>
        <taxon>Mucoromycota</taxon>
        <taxon>Mortierellomycotina</taxon>
        <taxon>Mortierellomycetes</taxon>
        <taxon>Mortierellales</taxon>
        <taxon>Mortierellaceae</taxon>
        <taxon>Podila</taxon>
    </lineage>
</organism>
<dbReference type="InterPro" id="IPR036910">
    <property type="entry name" value="HMG_box_dom_sf"/>
</dbReference>
<evidence type="ECO:0000313" key="6">
    <source>
        <dbReference type="Proteomes" id="UP000696485"/>
    </source>
</evidence>
<protein>
    <recommendedName>
        <fullName evidence="4">HMG box domain-containing protein</fullName>
    </recommendedName>
</protein>
<accession>A0A9P5VGQ1</accession>
<comment type="caution">
    <text evidence="5">The sequence shown here is derived from an EMBL/GenBank/DDBJ whole genome shotgun (WGS) entry which is preliminary data.</text>
</comment>
<feature type="compositionally biased region" description="Low complexity" evidence="3">
    <location>
        <begin position="24"/>
        <end position="115"/>
    </location>
</feature>
<feature type="DNA-binding region" description="HMG box" evidence="2">
    <location>
        <begin position="448"/>
        <end position="513"/>
    </location>
</feature>
<feature type="compositionally biased region" description="Low complexity" evidence="3">
    <location>
        <begin position="382"/>
        <end position="402"/>
    </location>
</feature>
<dbReference type="GO" id="GO:0005634">
    <property type="term" value="C:nucleus"/>
    <property type="evidence" value="ECO:0007669"/>
    <property type="project" value="UniProtKB-UniRule"/>
</dbReference>
<evidence type="ECO:0000256" key="2">
    <source>
        <dbReference type="PROSITE-ProRule" id="PRU00267"/>
    </source>
</evidence>
<feature type="domain" description="HMG box" evidence="4">
    <location>
        <begin position="448"/>
        <end position="513"/>
    </location>
</feature>
<keyword evidence="2" id="KW-0539">Nucleus</keyword>
<feature type="domain" description="HMG box" evidence="4">
    <location>
        <begin position="186"/>
        <end position="254"/>
    </location>
</feature>
<dbReference type="Gene3D" id="1.10.30.10">
    <property type="entry name" value="High mobility group box domain"/>
    <property type="match status" value="3"/>
</dbReference>
<dbReference type="SUPFAM" id="SSF103657">
    <property type="entry name" value="BAR/IMD domain-like"/>
    <property type="match status" value="1"/>
</dbReference>
<dbReference type="PROSITE" id="PS50118">
    <property type="entry name" value="HMG_BOX_2"/>
    <property type="match status" value="3"/>
</dbReference>
<dbReference type="GO" id="GO:0003677">
    <property type="term" value="F:DNA binding"/>
    <property type="evidence" value="ECO:0007669"/>
    <property type="project" value="UniProtKB-UniRule"/>
</dbReference>
<dbReference type="Pfam" id="PF00505">
    <property type="entry name" value="HMG_box"/>
    <property type="match status" value="3"/>
</dbReference>
<reference evidence="5" key="1">
    <citation type="journal article" date="2020" name="Fungal Divers.">
        <title>Resolving the Mortierellaceae phylogeny through synthesis of multi-gene phylogenetics and phylogenomics.</title>
        <authorList>
            <person name="Vandepol N."/>
            <person name="Liber J."/>
            <person name="Desiro A."/>
            <person name="Na H."/>
            <person name="Kennedy M."/>
            <person name="Barry K."/>
            <person name="Grigoriev I.V."/>
            <person name="Miller A.N."/>
            <person name="O'Donnell K."/>
            <person name="Stajich J.E."/>
            <person name="Bonito G."/>
        </authorList>
    </citation>
    <scope>NUCLEOTIDE SEQUENCE</scope>
    <source>
        <strain evidence="5">NVP1</strain>
    </source>
</reference>
<dbReference type="SMART" id="SM00398">
    <property type="entry name" value="HMG"/>
    <property type="match status" value="3"/>
</dbReference>
<dbReference type="PANTHER" id="PTHR48112">
    <property type="entry name" value="HIGH MOBILITY GROUP PROTEIN DSP1"/>
    <property type="match status" value="1"/>
</dbReference>
<feature type="compositionally biased region" description="Low complexity" evidence="3">
    <location>
        <begin position="1"/>
        <end position="11"/>
    </location>
</feature>
<gene>
    <name evidence="5" type="ORF">BG006_002264</name>
</gene>
<keyword evidence="1 2" id="KW-0238">DNA-binding</keyword>
<dbReference type="PANTHER" id="PTHR48112:SF22">
    <property type="entry name" value="MITOCHONDRIAL TRANSCRIPTION FACTOR A, ISOFORM B"/>
    <property type="match status" value="1"/>
</dbReference>
<dbReference type="CDD" id="cd01389">
    <property type="entry name" value="HMG-box_ROX1-like"/>
    <property type="match status" value="1"/>
</dbReference>
<feature type="DNA-binding region" description="HMG box" evidence="2">
    <location>
        <begin position="295"/>
        <end position="363"/>
    </location>
</feature>
<dbReference type="InterPro" id="IPR027267">
    <property type="entry name" value="AH/BAR_dom_sf"/>
</dbReference>
<dbReference type="AlphaFoldDB" id="A0A9P5VGQ1"/>
<evidence type="ECO:0000256" key="3">
    <source>
        <dbReference type="SAM" id="MobiDB-lite"/>
    </source>
</evidence>
<dbReference type="EMBL" id="JAAAUY010001508">
    <property type="protein sequence ID" value="KAF9322582.1"/>
    <property type="molecule type" value="Genomic_DNA"/>
</dbReference>
<sequence length="523" mass="59997">MPALPPTSSSGPPGPPKMTKKQQRLAQQKAQQDALKVQQEAEQKAQQAQAQAQQQLQMIQRQQDLQRQQQELQQQELQRQQQQFQQQQQVQQMLQQQKQQHQQQMDQFRLQQPQQTPQPQPPQQQQQQQPPPQQQQQPQQPSAAPGRKRQPQGAPQPQPNQQKQEILLPPTTLGVTRAGVHPNGKPKRPPNAFLVFSSVRRRELQKMYPHLKTADLSKFLGDEWRDMDPTKKMGYTLRAKGIKDDFQVTNPDYVYTRRTSKKRSYEDSGPGSKRFKGSDENGGEYGSIGLDPNRPRRPMNSYLIFNQEMRHKLLLGNANLTVSEISRAIGHQWATMPPDQKRYYAEKAEGIKTQFMREHPDYVYSRRSKAEIAASGGRRRVGSTSSSHVMAPSNTNTNGTSKTKAKTSEIKKGDKTLTKNANQLVVNKGVVVPVKMRTKKKAKDPDAPKHPIPGFLFFRSEERERIRQENPDKAIPALAAKMWNEMTPAQKEPWQKMAAKDKRRYAEEMQAYSAKKGRQHKVR</sequence>
<feature type="compositionally biased region" description="Low complexity" evidence="3">
    <location>
        <begin position="123"/>
        <end position="141"/>
    </location>
</feature>
<proteinExistence type="predicted"/>
<evidence type="ECO:0000259" key="4">
    <source>
        <dbReference type="PROSITE" id="PS50118"/>
    </source>
</evidence>